<evidence type="ECO:0000259" key="2">
    <source>
        <dbReference type="Pfam" id="PF03732"/>
    </source>
</evidence>
<dbReference type="InterPro" id="IPR032567">
    <property type="entry name" value="RTL1-rel"/>
</dbReference>
<gene>
    <name evidence="3" type="ORF">Sangu_0427600</name>
</gene>
<dbReference type="InterPro" id="IPR005162">
    <property type="entry name" value="Retrotrans_gag_dom"/>
</dbReference>
<accession>A0AAW2QTU6</accession>
<organism evidence="3">
    <name type="scientific">Sesamum angustifolium</name>
    <dbReference type="NCBI Taxonomy" id="2727405"/>
    <lineage>
        <taxon>Eukaryota</taxon>
        <taxon>Viridiplantae</taxon>
        <taxon>Streptophyta</taxon>
        <taxon>Embryophyta</taxon>
        <taxon>Tracheophyta</taxon>
        <taxon>Spermatophyta</taxon>
        <taxon>Magnoliopsida</taxon>
        <taxon>eudicotyledons</taxon>
        <taxon>Gunneridae</taxon>
        <taxon>Pentapetalae</taxon>
        <taxon>asterids</taxon>
        <taxon>lamiids</taxon>
        <taxon>Lamiales</taxon>
        <taxon>Pedaliaceae</taxon>
        <taxon>Sesamum</taxon>
    </lineage>
</organism>
<dbReference type="InterPro" id="IPR021109">
    <property type="entry name" value="Peptidase_aspartic_dom_sf"/>
</dbReference>
<dbReference type="Pfam" id="PF03732">
    <property type="entry name" value="Retrotrans_gag"/>
    <property type="match status" value="1"/>
</dbReference>
<dbReference type="Gene3D" id="2.40.70.10">
    <property type="entry name" value="Acid Proteases"/>
    <property type="match status" value="1"/>
</dbReference>
<dbReference type="AlphaFoldDB" id="A0AAW2QTU6"/>
<dbReference type="PANTHER" id="PTHR15503:SF40">
    <property type="match status" value="1"/>
</dbReference>
<evidence type="ECO:0000256" key="1">
    <source>
        <dbReference type="SAM" id="MobiDB-lite"/>
    </source>
</evidence>
<dbReference type="SUPFAM" id="SSF56672">
    <property type="entry name" value="DNA/RNA polymerases"/>
    <property type="match status" value="1"/>
</dbReference>
<name>A0AAW2QTU6_9LAMI</name>
<feature type="region of interest" description="Disordered" evidence="1">
    <location>
        <begin position="20"/>
        <end position="48"/>
    </location>
</feature>
<reference evidence="3" key="1">
    <citation type="submission" date="2020-06" db="EMBL/GenBank/DDBJ databases">
        <authorList>
            <person name="Li T."/>
            <person name="Hu X."/>
            <person name="Zhang T."/>
            <person name="Song X."/>
            <person name="Zhang H."/>
            <person name="Dai N."/>
            <person name="Sheng W."/>
            <person name="Hou X."/>
            <person name="Wei L."/>
        </authorList>
    </citation>
    <scope>NUCLEOTIDE SEQUENCE</scope>
    <source>
        <strain evidence="3">G01</strain>
        <tissue evidence="3">Leaf</tissue>
    </source>
</reference>
<dbReference type="PANTHER" id="PTHR15503">
    <property type="entry name" value="LDOC1 RELATED"/>
    <property type="match status" value="1"/>
</dbReference>
<dbReference type="Gene3D" id="3.30.70.270">
    <property type="match status" value="1"/>
</dbReference>
<dbReference type="CDD" id="cd00303">
    <property type="entry name" value="retropepsin_like"/>
    <property type="match status" value="1"/>
</dbReference>
<proteinExistence type="predicted"/>
<dbReference type="SUPFAM" id="SSF50630">
    <property type="entry name" value="Acid proteases"/>
    <property type="match status" value="1"/>
</dbReference>
<sequence length="607" mass="69059">MDGQKAIQLQLQSLLDQMQHTSRGKSVLGEPPTAPKEQTPISKADSEFSDDQRVSLASIHLEGKAELWFQGLVEKGLPTWQQFVEEVYERFGGVDPGAILGEFNTLQQGDNTVDQYLERFEELKSHVMIFHSDFPESYYVTCFINGLRPAIKGSVISLRPTRLHQAVAFAKIQEKTVNAILQLANLTVKTTSNTKNFTTPKPHYNPIIPKPHHPPPKPLTKKPNPPAPVRRISCRRQKCRLEGFMYCILTEEEAAMDEARETPMEETEEMDMTVSINALSGNTDFNTFRVKGRAYGQELQLLIDGGSTHCFLDEETAIQLGYQLQPITPMVVSVADGRQMVSQLYCPTFTWEIQGHSFSYPTRTLTLGGCHMVLGGDWLRQYSPIAYEYKAMTVTVSKNGKKLEFKTLRQQSELHFISAKSMSKLITEKTYGFVGQLHSISAVPSFDKLSFAQDTVLNQLLAGYECLFQEPQGLPPRRDIEHQITLKPEAVSRRMQPYRYSYSQKGEIEGIVKTLLHDGIIQPSQSSFHLFCWCWEDHLEQLQLTLDLLRKHQLYAKRSKCDFGRETIEYLGHIITKEGVSTDPSKVECMKNWAQPRNIKELRGFLD</sequence>
<dbReference type="Gene3D" id="3.10.10.10">
    <property type="entry name" value="HIV Type 1 Reverse Transcriptase, subunit A, domain 1"/>
    <property type="match status" value="1"/>
</dbReference>
<feature type="region of interest" description="Disordered" evidence="1">
    <location>
        <begin position="194"/>
        <end position="230"/>
    </location>
</feature>
<feature type="domain" description="Retrotransposon gag" evidence="2">
    <location>
        <begin position="56"/>
        <end position="149"/>
    </location>
</feature>
<dbReference type="InterPro" id="IPR043128">
    <property type="entry name" value="Rev_trsase/Diguanyl_cyclase"/>
</dbReference>
<dbReference type="EMBL" id="JACGWK010000002">
    <property type="protein sequence ID" value="KAL0371095.1"/>
    <property type="molecule type" value="Genomic_DNA"/>
</dbReference>
<dbReference type="InterPro" id="IPR043502">
    <property type="entry name" value="DNA/RNA_pol_sf"/>
</dbReference>
<evidence type="ECO:0000313" key="3">
    <source>
        <dbReference type="EMBL" id="KAL0371095.1"/>
    </source>
</evidence>
<protein>
    <submittedName>
        <fullName evidence="3">Mitochondrial protein</fullName>
    </submittedName>
</protein>
<dbReference type="Pfam" id="PF08284">
    <property type="entry name" value="RVP_2"/>
    <property type="match status" value="1"/>
</dbReference>
<reference evidence="3" key="2">
    <citation type="journal article" date="2024" name="Plant">
        <title>Genomic evolution and insights into agronomic trait innovations of Sesamum species.</title>
        <authorList>
            <person name="Miao H."/>
            <person name="Wang L."/>
            <person name="Qu L."/>
            <person name="Liu H."/>
            <person name="Sun Y."/>
            <person name="Le M."/>
            <person name="Wang Q."/>
            <person name="Wei S."/>
            <person name="Zheng Y."/>
            <person name="Lin W."/>
            <person name="Duan Y."/>
            <person name="Cao H."/>
            <person name="Xiong S."/>
            <person name="Wang X."/>
            <person name="Wei L."/>
            <person name="Li C."/>
            <person name="Ma Q."/>
            <person name="Ju M."/>
            <person name="Zhao R."/>
            <person name="Li G."/>
            <person name="Mu C."/>
            <person name="Tian Q."/>
            <person name="Mei H."/>
            <person name="Zhang T."/>
            <person name="Gao T."/>
            <person name="Zhang H."/>
        </authorList>
    </citation>
    <scope>NUCLEOTIDE SEQUENCE</scope>
    <source>
        <strain evidence="3">G01</strain>
    </source>
</reference>
<comment type="caution">
    <text evidence="3">The sequence shown here is derived from an EMBL/GenBank/DDBJ whole genome shotgun (WGS) entry which is preliminary data.</text>
</comment>